<organism evidence="1 3">
    <name type="scientific">Kurthia zopfii</name>
    <dbReference type="NCBI Taxonomy" id="1650"/>
    <lineage>
        <taxon>Bacteria</taxon>
        <taxon>Bacillati</taxon>
        <taxon>Bacillota</taxon>
        <taxon>Bacilli</taxon>
        <taxon>Bacillales</taxon>
        <taxon>Caryophanaceae</taxon>
        <taxon>Kurthia</taxon>
    </lineage>
</organism>
<proteinExistence type="predicted"/>
<evidence type="ECO:0000313" key="3">
    <source>
        <dbReference type="Proteomes" id="UP000254330"/>
    </source>
</evidence>
<dbReference type="AlphaFoldDB" id="A0A8B4QDC1"/>
<accession>A0A8B4QDC1</accession>
<sequence>MSNNKKGSLIKTAIKLAPIVIPIVKKILDQRKLKKQ</sequence>
<reference evidence="1 3" key="1">
    <citation type="submission" date="2018-06" db="EMBL/GenBank/DDBJ databases">
        <authorList>
            <consortium name="Pathogen Informatics"/>
            <person name="Doyle S."/>
        </authorList>
    </citation>
    <scope>NUCLEOTIDE SEQUENCE [LARGE SCALE GENOMIC DNA]</scope>
    <source>
        <strain evidence="1 3">NCTC10597</strain>
    </source>
</reference>
<name>A0A8B4QDC1_9BACL</name>
<gene>
    <name evidence="2" type="ORF">DFR61_11440</name>
    <name evidence="1" type="ORF">NCTC10597_02498</name>
</gene>
<dbReference type="Proteomes" id="UP000294641">
    <property type="component" value="Unassembled WGS sequence"/>
</dbReference>
<dbReference type="Proteomes" id="UP000254330">
    <property type="component" value="Unassembled WGS sequence"/>
</dbReference>
<evidence type="ECO:0000313" key="2">
    <source>
        <dbReference type="EMBL" id="TDR38820.1"/>
    </source>
</evidence>
<keyword evidence="4" id="KW-1185">Reference proteome</keyword>
<evidence type="ECO:0000313" key="1">
    <source>
        <dbReference type="EMBL" id="STX10726.1"/>
    </source>
</evidence>
<comment type="caution">
    <text evidence="1">The sequence shown here is derived from an EMBL/GenBank/DDBJ whole genome shotgun (WGS) entry which is preliminary data.</text>
</comment>
<dbReference type="EMBL" id="SNZG01000014">
    <property type="protein sequence ID" value="TDR38820.1"/>
    <property type="molecule type" value="Genomic_DNA"/>
</dbReference>
<dbReference type="EMBL" id="UGNP01000001">
    <property type="protein sequence ID" value="STX10726.1"/>
    <property type="molecule type" value="Genomic_DNA"/>
</dbReference>
<protein>
    <submittedName>
        <fullName evidence="1">Uncharacterized protein</fullName>
    </submittedName>
</protein>
<reference evidence="2 4" key="2">
    <citation type="submission" date="2019-03" db="EMBL/GenBank/DDBJ databases">
        <title>Genomic Encyclopedia of Type Strains, Phase IV (KMG-IV): sequencing the most valuable type-strain genomes for metagenomic binning, comparative biology and taxonomic classification.</title>
        <authorList>
            <person name="Goeker M."/>
        </authorList>
    </citation>
    <scope>NUCLEOTIDE SEQUENCE [LARGE SCALE GENOMIC DNA]</scope>
    <source>
        <strain evidence="2 4">DSM 20580</strain>
    </source>
</reference>
<evidence type="ECO:0000313" key="4">
    <source>
        <dbReference type="Proteomes" id="UP000294641"/>
    </source>
</evidence>